<dbReference type="EMBL" id="FNQG01000002">
    <property type="protein sequence ID" value="SDZ73086.1"/>
    <property type="molecule type" value="Genomic_DNA"/>
</dbReference>
<organism evidence="2 3">
    <name type="scientific">Selenomonas ruminantium</name>
    <dbReference type="NCBI Taxonomy" id="971"/>
    <lineage>
        <taxon>Bacteria</taxon>
        <taxon>Bacillati</taxon>
        <taxon>Bacillota</taxon>
        <taxon>Negativicutes</taxon>
        <taxon>Selenomonadales</taxon>
        <taxon>Selenomonadaceae</taxon>
        <taxon>Selenomonas</taxon>
    </lineage>
</organism>
<accession>A0A1H3VE59</accession>
<sequence length="159" mass="17583">MQKRIIVIGGILCLALIGGGAAFLWPSREAPASQQITETTVATRNEDVSPINKIPQTGTEQPKEKPPVKQPIKDVFAYSFEGEKVFIVAGSVTANKEKHEWQAKIKSINKKGEPQSVQQVFFKQEGKQILTSNGNGKWRPIDEMDKSLFNKVVDISGTF</sequence>
<dbReference type="AlphaFoldDB" id="A0A1H3VE59"/>
<dbReference type="Proteomes" id="UP000183469">
    <property type="component" value="Unassembled WGS sequence"/>
</dbReference>
<protein>
    <submittedName>
        <fullName evidence="2">Uncharacterized protein</fullName>
    </submittedName>
</protein>
<evidence type="ECO:0000313" key="3">
    <source>
        <dbReference type="Proteomes" id="UP000183469"/>
    </source>
</evidence>
<evidence type="ECO:0000313" key="2">
    <source>
        <dbReference type="EMBL" id="SDZ73086.1"/>
    </source>
</evidence>
<dbReference type="OrthoDB" id="1666015at2"/>
<evidence type="ECO:0000256" key="1">
    <source>
        <dbReference type="SAM" id="MobiDB-lite"/>
    </source>
</evidence>
<reference evidence="2 3" key="1">
    <citation type="submission" date="2016-10" db="EMBL/GenBank/DDBJ databases">
        <authorList>
            <person name="de Groot N.N."/>
        </authorList>
    </citation>
    <scope>NUCLEOTIDE SEQUENCE [LARGE SCALE GENOMIC DNA]</scope>
    <source>
        <strain evidence="2 3">DSM 2872</strain>
    </source>
</reference>
<name>A0A1H3VE59_SELRU</name>
<gene>
    <name evidence="2" type="ORF">SAMN05660648_00118</name>
</gene>
<proteinExistence type="predicted"/>
<feature type="region of interest" description="Disordered" evidence="1">
    <location>
        <begin position="39"/>
        <end position="68"/>
    </location>
</feature>
<dbReference type="RefSeq" id="WP_074670179.1">
    <property type="nucleotide sequence ID" value="NZ_FNQG01000002.1"/>
</dbReference>